<keyword evidence="5 9" id="KW-0963">Cytoplasm</keyword>
<proteinExistence type="inferred from homology"/>
<dbReference type="InterPro" id="IPR025835">
    <property type="entry name" value="Thiopurine_S-MeTrfase"/>
</dbReference>
<dbReference type="Gene3D" id="3.40.50.150">
    <property type="entry name" value="Vaccinia Virus protein VP39"/>
    <property type="match status" value="1"/>
</dbReference>
<dbReference type="GO" id="GO:0008119">
    <property type="term" value="F:thiopurine S-methyltransferase activity"/>
    <property type="evidence" value="ECO:0007669"/>
    <property type="project" value="UniProtKB-UniRule"/>
</dbReference>
<evidence type="ECO:0000256" key="7">
    <source>
        <dbReference type="ARBA" id="ARBA00022679"/>
    </source>
</evidence>
<dbReference type="PANTHER" id="PTHR10259">
    <property type="entry name" value="THIOPURINE S-METHYLTRANSFERASE"/>
    <property type="match status" value="1"/>
</dbReference>
<organism evidence="10 11">
    <name type="scientific">Acidihalobacter prosperus</name>
    <dbReference type="NCBI Taxonomy" id="160660"/>
    <lineage>
        <taxon>Bacteria</taxon>
        <taxon>Pseudomonadati</taxon>
        <taxon>Pseudomonadota</taxon>
        <taxon>Gammaproteobacteria</taxon>
        <taxon>Chromatiales</taxon>
        <taxon>Ectothiorhodospiraceae</taxon>
        <taxon>Acidihalobacter</taxon>
    </lineage>
</organism>
<evidence type="ECO:0000313" key="11">
    <source>
        <dbReference type="Proteomes" id="UP000029273"/>
    </source>
</evidence>
<dbReference type="PANTHER" id="PTHR10259:SF11">
    <property type="entry name" value="THIOPURINE S-METHYLTRANSFERASE"/>
    <property type="match status" value="1"/>
</dbReference>
<protein>
    <recommendedName>
        <fullName evidence="4 9">Thiopurine S-methyltransferase</fullName>
        <ecNumber evidence="4 9">2.1.1.67</ecNumber>
    </recommendedName>
    <alternativeName>
        <fullName evidence="9">Thiopurine methyltransferase</fullName>
    </alternativeName>
</protein>
<comment type="subcellular location">
    <subcellularLocation>
        <location evidence="2 9">Cytoplasm</location>
    </subcellularLocation>
</comment>
<comment type="catalytic activity">
    <reaction evidence="1 9">
        <text>S-adenosyl-L-methionine + a thiopurine = S-adenosyl-L-homocysteine + a thiopurine S-methylether.</text>
        <dbReference type="EC" id="2.1.1.67"/>
    </reaction>
</comment>
<keyword evidence="11" id="KW-1185">Reference proteome</keyword>
<gene>
    <name evidence="9" type="primary">tpm</name>
    <name evidence="10" type="ORF">Thpro_022816</name>
</gene>
<dbReference type="PROSITE" id="PS51585">
    <property type="entry name" value="SAM_MT_TPMT"/>
    <property type="match status" value="1"/>
</dbReference>
<keyword evidence="7 9" id="KW-0808">Transferase</keyword>
<feature type="binding site" evidence="9">
    <location>
        <position position="123"/>
    </location>
    <ligand>
        <name>S-adenosyl-L-methionine</name>
        <dbReference type="ChEBI" id="CHEBI:59789"/>
    </ligand>
</feature>
<comment type="caution">
    <text evidence="10">The sequence shown here is derived from an EMBL/GenBank/DDBJ whole genome shotgun (WGS) entry which is preliminary data.</text>
</comment>
<dbReference type="PIRSF" id="PIRSF023956">
    <property type="entry name" value="Thiopurine_S-methyltransferase"/>
    <property type="match status" value="1"/>
</dbReference>
<feature type="binding site" evidence="9">
    <location>
        <position position="66"/>
    </location>
    <ligand>
        <name>S-adenosyl-L-methionine</name>
        <dbReference type="ChEBI" id="CHEBI:59789"/>
    </ligand>
</feature>
<feature type="binding site" evidence="9">
    <location>
        <position position="10"/>
    </location>
    <ligand>
        <name>S-adenosyl-L-methionine</name>
        <dbReference type="ChEBI" id="CHEBI:59789"/>
    </ligand>
</feature>
<dbReference type="InterPro" id="IPR022474">
    <property type="entry name" value="Thiopur_S-MeTfrase_Se/Te_detox"/>
</dbReference>
<accession>A0A1A6C1X3</accession>
<keyword evidence="6 9" id="KW-0489">Methyltransferase</keyword>
<dbReference type="HAMAP" id="MF_00812">
    <property type="entry name" value="Thiopur_methtran"/>
    <property type="match status" value="1"/>
</dbReference>
<evidence type="ECO:0000256" key="6">
    <source>
        <dbReference type="ARBA" id="ARBA00022603"/>
    </source>
</evidence>
<evidence type="ECO:0000256" key="9">
    <source>
        <dbReference type="HAMAP-Rule" id="MF_00812"/>
    </source>
</evidence>
<dbReference type="AlphaFoldDB" id="A0A1A6C1X3"/>
<dbReference type="GO" id="GO:0005737">
    <property type="term" value="C:cytoplasm"/>
    <property type="evidence" value="ECO:0007669"/>
    <property type="project" value="UniProtKB-SubCell"/>
</dbReference>
<evidence type="ECO:0000256" key="3">
    <source>
        <dbReference type="ARBA" id="ARBA00008145"/>
    </source>
</evidence>
<dbReference type="GO" id="GO:0010038">
    <property type="term" value="P:response to metal ion"/>
    <property type="evidence" value="ECO:0007669"/>
    <property type="project" value="InterPro"/>
</dbReference>
<name>A0A1A6C1X3_9GAMM</name>
<dbReference type="GO" id="GO:0032259">
    <property type="term" value="P:methylation"/>
    <property type="evidence" value="ECO:0007669"/>
    <property type="project" value="UniProtKB-KW"/>
</dbReference>
<sequence>MQADFWLERWRNQQIGFHQDRVNVHLEQYWPALHVPAETAVFVPLCGKSRDMLWLAGQGHRVIGVELSPLAAEAFFVESGLSPTVTREGDFECYRVGEIEIRCGDFFDLGAVDLAGVAAVYDRASLVALPPDMRRRYAAHMATLLPADAQTLLITFDYPQSEMQGPPFAVSEDEVHALYDAAFEVVALVAEDVLTENERFRKAGLSRMQERVFRLRRTSA</sequence>
<dbReference type="EMBL" id="JQSG02000006">
    <property type="protein sequence ID" value="OBS08566.1"/>
    <property type="molecule type" value="Genomic_DNA"/>
</dbReference>
<dbReference type="Pfam" id="PF05724">
    <property type="entry name" value="TPMT"/>
    <property type="match status" value="1"/>
</dbReference>
<evidence type="ECO:0000256" key="4">
    <source>
        <dbReference type="ARBA" id="ARBA00011905"/>
    </source>
</evidence>
<reference evidence="10 11" key="1">
    <citation type="journal article" date="2014" name="Genome Announc.">
        <title>Draft Genome Sequence of the Iron-Oxidizing, Acidophilic, and Halotolerant 'Thiobacillus prosperus' Type Strain DSM 5130.</title>
        <authorList>
            <person name="Ossandon F.J."/>
            <person name="Cardenas J.P."/>
            <person name="Corbett M."/>
            <person name="Quatrini R."/>
            <person name="Holmes D.S."/>
            <person name="Watkin E."/>
        </authorList>
    </citation>
    <scope>NUCLEOTIDE SEQUENCE [LARGE SCALE GENOMIC DNA]</scope>
    <source>
        <strain evidence="10 11">DSM 5130</strain>
    </source>
</reference>
<comment type="similarity">
    <text evidence="3 9">Belongs to the class I-like SAM-binding methyltransferase superfamily. TPMT family.</text>
</comment>
<dbReference type="RefSeq" id="WP_038090764.1">
    <property type="nucleotide sequence ID" value="NZ_JQSG02000006.1"/>
</dbReference>
<evidence type="ECO:0000256" key="8">
    <source>
        <dbReference type="ARBA" id="ARBA00022691"/>
    </source>
</evidence>
<feature type="binding site" evidence="9">
    <location>
        <position position="45"/>
    </location>
    <ligand>
        <name>S-adenosyl-L-methionine</name>
        <dbReference type="ChEBI" id="CHEBI:59789"/>
    </ligand>
</feature>
<dbReference type="EC" id="2.1.1.67" evidence="4 9"/>
<dbReference type="Proteomes" id="UP000029273">
    <property type="component" value="Unassembled WGS sequence"/>
</dbReference>
<dbReference type="InterPro" id="IPR008854">
    <property type="entry name" value="TPMT"/>
</dbReference>
<evidence type="ECO:0000256" key="2">
    <source>
        <dbReference type="ARBA" id="ARBA00004496"/>
    </source>
</evidence>
<dbReference type="OrthoDB" id="9778208at2"/>
<evidence type="ECO:0000256" key="5">
    <source>
        <dbReference type="ARBA" id="ARBA00022490"/>
    </source>
</evidence>
<dbReference type="NCBIfam" id="TIGR03840">
    <property type="entry name" value="TMPT_Se_Te"/>
    <property type="match status" value="1"/>
</dbReference>
<evidence type="ECO:0000256" key="1">
    <source>
        <dbReference type="ARBA" id="ARBA00000903"/>
    </source>
</evidence>
<keyword evidence="8 9" id="KW-0949">S-adenosyl-L-methionine</keyword>
<dbReference type="InterPro" id="IPR029063">
    <property type="entry name" value="SAM-dependent_MTases_sf"/>
</dbReference>
<dbReference type="NCBIfam" id="NF009732">
    <property type="entry name" value="PRK13255.1"/>
    <property type="match status" value="1"/>
</dbReference>
<dbReference type="FunFam" id="3.40.50.150:FF:000101">
    <property type="entry name" value="Thiopurine S-methyltransferase"/>
    <property type="match status" value="1"/>
</dbReference>
<evidence type="ECO:0000313" key="10">
    <source>
        <dbReference type="EMBL" id="OBS08566.1"/>
    </source>
</evidence>
<dbReference type="SUPFAM" id="SSF53335">
    <property type="entry name" value="S-adenosyl-L-methionine-dependent methyltransferases"/>
    <property type="match status" value="1"/>
</dbReference>